<keyword evidence="15" id="KW-0443">Lipid metabolism</keyword>
<evidence type="ECO:0000256" key="10">
    <source>
        <dbReference type="ARBA" id="ARBA00022792"/>
    </source>
</evidence>
<dbReference type="InterPro" id="IPR050479">
    <property type="entry name" value="CYP11_CYP27_families"/>
</dbReference>
<accession>A0A2B4S8T1</accession>
<evidence type="ECO:0000256" key="19">
    <source>
        <dbReference type="ARBA" id="ARBA00023221"/>
    </source>
</evidence>
<evidence type="ECO:0000256" key="7">
    <source>
        <dbReference type="ARBA" id="ARBA00022548"/>
    </source>
</evidence>
<keyword evidence="20" id="KW-0755">Steroidogenesis</keyword>
<sequence>MAYRIAIRPSLTFVGLQTRKQHLGIAIQSVIRLQQTQAAMESVDAKSYDQIPGPKGLPLVGTLFDYVRNKGHTRVHEIQGERVQEYGEIYREKLLDLETVTISNVDDVQYLFRNEGKYPQREPQFPLWMKYKEERKQAHGVFSLQGEEWFKVRRVLNMKMLKPKVVGEYSKPLNDVISDLLNRTKQTRDSDGVIPDIQQELFKWSLESVGTVLFETRFGTFGESPSPEAAKFIEAVEKLFNLFLKAYVIPLWIDKFYRPKSFREFYDCMDVMYDFGNSCIENRLSEIRKRLENGEAQDEDAAEFLTFLIGRDDISSTEITANLVEILMAAVETTSNTSLWTLYLLARNPSVQKQLHEEVSAVLQPGELATPATLQKMPFLRGCVKETLRLFPVATENARILQEDIVIQGYRIPPNTMIRVPLYVMGRDPALFDDPLEYKPDRWLRDDTNKSHYHAFASQPFGFGTRMCLGRRVAELEMHLLLSRVSQNVWLESLNEVKPTSISLLVPDREVKLRFIDR</sequence>
<dbReference type="CDD" id="cd11054">
    <property type="entry name" value="CYP24A1-like"/>
    <property type="match status" value="1"/>
</dbReference>
<keyword evidence="8 25" id="KW-0349">Heme</keyword>
<evidence type="ECO:0000256" key="14">
    <source>
        <dbReference type="ARBA" id="ARBA00023033"/>
    </source>
</evidence>
<dbReference type="Gene3D" id="1.10.630.10">
    <property type="entry name" value="Cytochrome P450"/>
    <property type="match status" value="1"/>
</dbReference>
<comment type="cofactor">
    <cofactor evidence="1 25">
        <name>heme</name>
        <dbReference type="ChEBI" id="CHEBI:30413"/>
    </cofactor>
</comment>
<evidence type="ECO:0000256" key="11">
    <source>
        <dbReference type="ARBA" id="ARBA00022946"/>
    </source>
</evidence>
<comment type="similarity">
    <text evidence="4 26">Belongs to the cytochrome P450 family.</text>
</comment>
<dbReference type="GO" id="GO:0006700">
    <property type="term" value="P:C21-steroid hormone biosynthetic process"/>
    <property type="evidence" value="ECO:0007669"/>
    <property type="project" value="TreeGrafter"/>
</dbReference>
<reference evidence="28" key="1">
    <citation type="journal article" date="2017" name="bioRxiv">
        <title>Comparative analysis of the genomes of Stylophora pistillata and Acropora digitifera provides evidence for extensive differences between species of corals.</title>
        <authorList>
            <person name="Voolstra C.R."/>
            <person name="Li Y."/>
            <person name="Liew Y.J."/>
            <person name="Baumgarten S."/>
            <person name="Zoccola D."/>
            <person name="Flot J.-F."/>
            <person name="Tambutte S."/>
            <person name="Allemand D."/>
            <person name="Aranda M."/>
        </authorList>
    </citation>
    <scope>NUCLEOTIDE SEQUENCE [LARGE SCALE GENOMIC DNA]</scope>
</reference>
<dbReference type="InterPro" id="IPR002401">
    <property type="entry name" value="Cyt_P450_E_grp-I"/>
</dbReference>
<evidence type="ECO:0000256" key="12">
    <source>
        <dbReference type="ARBA" id="ARBA00023002"/>
    </source>
</evidence>
<dbReference type="EC" id="1.14.15.6" evidence="5"/>
<dbReference type="GO" id="GO:0005743">
    <property type="term" value="C:mitochondrial inner membrane"/>
    <property type="evidence" value="ECO:0007669"/>
    <property type="project" value="UniProtKB-SubCell"/>
</dbReference>
<evidence type="ECO:0000313" key="27">
    <source>
        <dbReference type="EMBL" id="PFX24942.1"/>
    </source>
</evidence>
<evidence type="ECO:0000256" key="15">
    <source>
        <dbReference type="ARBA" id="ARBA00023098"/>
    </source>
</evidence>
<evidence type="ECO:0000256" key="13">
    <source>
        <dbReference type="ARBA" id="ARBA00023004"/>
    </source>
</evidence>
<evidence type="ECO:0000256" key="3">
    <source>
        <dbReference type="ARBA" id="ARBA00005108"/>
    </source>
</evidence>
<evidence type="ECO:0000256" key="6">
    <source>
        <dbReference type="ARBA" id="ARBA00019844"/>
    </source>
</evidence>
<comment type="caution">
    <text evidence="27">The sequence shown here is derived from an EMBL/GenBank/DDBJ whole genome shotgun (WGS) entry which is preliminary data.</text>
</comment>
<evidence type="ECO:0000256" key="9">
    <source>
        <dbReference type="ARBA" id="ARBA00022723"/>
    </source>
</evidence>
<evidence type="ECO:0000256" key="18">
    <source>
        <dbReference type="ARBA" id="ARBA00023166"/>
    </source>
</evidence>
<dbReference type="GO" id="GO:0008386">
    <property type="term" value="F:cholesterol monooxygenase (side-chain-cleaving) activity"/>
    <property type="evidence" value="ECO:0007669"/>
    <property type="project" value="UniProtKB-EC"/>
</dbReference>
<gene>
    <name evidence="27" type="primary">CYP10</name>
    <name evidence="27" type="ORF">AWC38_SpisGene10410</name>
</gene>
<keyword evidence="13 25" id="KW-0408">Iron</keyword>
<keyword evidence="14 26" id="KW-0503">Monooxygenase</keyword>
<evidence type="ECO:0000256" key="26">
    <source>
        <dbReference type="RuleBase" id="RU000461"/>
    </source>
</evidence>
<keyword evidence="28" id="KW-1185">Reference proteome</keyword>
<keyword evidence="11" id="KW-0809">Transit peptide</keyword>
<dbReference type="AlphaFoldDB" id="A0A2B4S8T1"/>
<dbReference type="GO" id="GO:0071375">
    <property type="term" value="P:cellular response to peptide hormone stimulus"/>
    <property type="evidence" value="ECO:0007669"/>
    <property type="project" value="TreeGrafter"/>
</dbReference>
<dbReference type="InterPro" id="IPR017972">
    <property type="entry name" value="Cyt_P450_CS"/>
</dbReference>
<evidence type="ECO:0000256" key="24">
    <source>
        <dbReference type="ARBA" id="ARBA00033394"/>
    </source>
</evidence>
<evidence type="ECO:0000256" key="5">
    <source>
        <dbReference type="ARBA" id="ARBA00012764"/>
    </source>
</evidence>
<dbReference type="FunFam" id="1.10.630.10:FF:000006">
    <property type="entry name" value="Cytochrome P450 302a1, mitochondrial"/>
    <property type="match status" value="1"/>
</dbReference>
<name>A0A2B4S8T1_STYPI</name>
<evidence type="ECO:0000256" key="16">
    <source>
        <dbReference type="ARBA" id="ARBA00023128"/>
    </source>
</evidence>
<keyword evidence="16" id="KW-0496">Mitochondrion</keyword>
<dbReference type="GO" id="GO:0005506">
    <property type="term" value="F:iron ion binding"/>
    <property type="evidence" value="ECO:0007669"/>
    <property type="project" value="InterPro"/>
</dbReference>
<evidence type="ECO:0000256" key="25">
    <source>
        <dbReference type="PIRSR" id="PIRSR602401-1"/>
    </source>
</evidence>
<evidence type="ECO:0000256" key="8">
    <source>
        <dbReference type="ARBA" id="ARBA00022617"/>
    </source>
</evidence>
<dbReference type="GO" id="GO:0020037">
    <property type="term" value="F:heme binding"/>
    <property type="evidence" value="ECO:0007669"/>
    <property type="project" value="InterPro"/>
</dbReference>
<keyword evidence="19" id="KW-0753">Steroid metabolism</keyword>
<keyword evidence="18" id="KW-1207">Sterol metabolism</keyword>
<evidence type="ECO:0000256" key="1">
    <source>
        <dbReference type="ARBA" id="ARBA00001971"/>
    </source>
</evidence>
<comment type="pathway">
    <text evidence="3">Lipid metabolism; C21-steroid hormone metabolism.</text>
</comment>
<feature type="binding site" description="axial binding residue" evidence="25">
    <location>
        <position position="468"/>
    </location>
    <ligand>
        <name>heme</name>
        <dbReference type="ChEBI" id="CHEBI:30413"/>
    </ligand>
    <ligandPart>
        <name>Fe</name>
        <dbReference type="ChEBI" id="CHEBI:18248"/>
    </ligandPart>
</feature>
<dbReference type="STRING" id="50429.A0A2B4S8T1"/>
<dbReference type="OrthoDB" id="3945418at2759"/>
<evidence type="ECO:0000256" key="2">
    <source>
        <dbReference type="ARBA" id="ARBA00004637"/>
    </source>
</evidence>
<keyword evidence="10" id="KW-0999">Mitochondrion inner membrane</keyword>
<dbReference type="InterPro" id="IPR036396">
    <property type="entry name" value="Cyt_P450_sf"/>
</dbReference>
<evidence type="ECO:0000256" key="21">
    <source>
        <dbReference type="ARBA" id="ARBA00030343"/>
    </source>
</evidence>
<dbReference type="GO" id="GO:0008203">
    <property type="term" value="P:cholesterol metabolic process"/>
    <property type="evidence" value="ECO:0007669"/>
    <property type="project" value="UniProtKB-KW"/>
</dbReference>
<dbReference type="PROSITE" id="PS00086">
    <property type="entry name" value="CYTOCHROME_P450"/>
    <property type="match status" value="1"/>
</dbReference>
<comment type="subcellular location">
    <subcellularLocation>
        <location evidence="2">Mitochondrion inner membrane</location>
        <topology evidence="2">Peripheral membrane protein</topology>
    </subcellularLocation>
</comment>
<dbReference type="PRINTS" id="PR00385">
    <property type="entry name" value="P450"/>
</dbReference>
<dbReference type="PRINTS" id="PR00463">
    <property type="entry name" value="EP450I"/>
</dbReference>
<evidence type="ECO:0000256" key="20">
    <source>
        <dbReference type="ARBA" id="ARBA00023250"/>
    </source>
</evidence>
<protein>
    <recommendedName>
        <fullName evidence="6">Cholesterol side-chain cleavage enzyme, mitochondrial</fullName>
        <ecNumber evidence="5">1.14.15.6</ecNumber>
    </recommendedName>
    <alternativeName>
        <fullName evidence="21">CYPXIA1</fullName>
    </alternativeName>
    <alternativeName>
        <fullName evidence="23">Cholesterol desmolase</fullName>
    </alternativeName>
    <alternativeName>
        <fullName evidence="22">Cytochrome P450 11A1</fullName>
    </alternativeName>
    <alternativeName>
        <fullName evidence="24">Cytochrome P450(scc)</fullName>
    </alternativeName>
</protein>
<dbReference type="PANTHER" id="PTHR24279">
    <property type="entry name" value="CYTOCHROME P450"/>
    <property type="match status" value="1"/>
</dbReference>
<dbReference type="InterPro" id="IPR001128">
    <property type="entry name" value="Cyt_P450"/>
</dbReference>
<dbReference type="SUPFAM" id="SSF48264">
    <property type="entry name" value="Cytochrome P450"/>
    <property type="match status" value="1"/>
</dbReference>
<dbReference type="PANTHER" id="PTHR24279:SF3">
    <property type="entry name" value="CHOLESTEROL SIDE-CHAIN CLEAVAGE ENZYME, MITOCHONDRIAL"/>
    <property type="match status" value="1"/>
</dbReference>
<dbReference type="Proteomes" id="UP000225706">
    <property type="component" value="Unassembled WGS sequence"/>
</dbReference>
<dbReference type="GO" id="GO:0034650">
    <property type="term" value="P:cortisol metabolic process"/>
    <property type="evidence" value="ECO:0007669"/>
    <property type="project" value="TreeGrafter"/>
</dbReference>
<evidence type="ECO:0000256" key="4">
    <source>
        <dbReference type="ARBA" id="ARBA00010617"/>
    </source>
</evidence>
<evidence type="ECO:0000313" key="28">
    <source>
        <dbReference type="Proteomes" id="UP000225706"/>
    </source>
</evidence>
<dbReference type="EMBL" id="LSMT01000163">
    <property type="protein sequence ID" value="PFX24942.1"/>
    <property type="molecule type" value="Genomic_DNA"/>
</dbReference>
<keyword evidence="17" id="KW-0472">Membrane</keyword>
<keyword evidence="9 25" id="KW-0479">Metal-binding</keyword>
<dbReference type="Pfam" id="PF00067">
    <property type="entry name" value="p450"/>
    <property type="match status" value="1"/>
</dbReference>
<evidence type="ECO:0000256" key="23">
    <source>
        <dbReference type="ARBA" id="ARBA00033274"/>
    </source>
</evidence>
<dbReference type="GO" id="GO:0006704">
    <property type="term" value="P:glucocorticoid biosynthetic process"/>
    <property type="evidence" value="ECO:0007669"/>
    <property type="project" value="TreeGrafter"/>
</dbReference>
<evidence type="ECO:0000256" key="22">
    <source>
        <dbReference type="ARBA" id="ARBA00032666"/>
    </source>
</evidence>
<keyword evidence="12 26" id="KW-0560">Oxidoreductase</keyword>
<evidence type="ECO:0000256" key="17">
    <source>
        <dbReference type="ARBA" id="ARBA00023136"/>
    </source>
</evidence>
<organism evidence="27 28">
    <name type="scientific">Stylophora pistillata</name>
    <name type="common">Smooth cauliflower coral</name>
    <dbReference type="NCBI Taxonomy" id="50429"/>
    <lineage>
        <taxon>Eukaryota</taxon>
        <taxon>Metazoa</taxon>
        <taxon>Cnidaria</taxon>
        <taxon>Anthozoa</taxon>
        <taxon>Hexacorallia</taxon>
        <taxon>Scleractinia</taxon>
        <taxon>Astrocoeniina</taxon>
        <taxon>Pocilloporidae</taxon>
        <taxon>Stylophora</taxon>
    </lineage>
</organism>
<keyword evidence="7" id="KW-0153">Cholesterol metabolism</keyword>
<proteinExistence type="inferred from homology"/>